<evidence type="ECO:0000313" key="2">
    <source>
        <dbReference type="Proteomes" id="UP000198583"/>
    </source>
</evidence>
<dbReference type="EMBL" id="FOYL01000011">
    <property type="protein sequence ID" value="SFR27802.1"/>
    <property type="molecule type" value="Genomic_DNA"/>
</dbReference>
<gene>
    <name evidence="1" type="ORF">SAMN04488564_111255</name>
</gene>
<sequence>MLERPYLAARSGLRDTWFAMRSMRPASSAGKIASHCVSTNSSRQPAFAAIALTTSMS</sequence>
<keyword evidence="2" id="KW-1185">Reference proteome</keyword>
<protein>
    <submittedName>
        <fullName evidence="1">Uncharacterized protein</fullName>
    </submittedName>
</protein>
<organism evidence="1 2">
    <name type="scientific">Lentzea waywayandensis</name>
    <dbReference type="NCBI Taxonomy" id="84724"/>
    <lineage>
        <taxon>Bacteria</taxon>
        <taxon>Bacillati</taxon>
        <taxon>Actinomycetota</taxon>
        <taxon>Actinomycetes</taxon>
        <taxon>Pseudonocardiales</taxon>
        <taxon>Pseudonocardiaceae</taxon>
        <taxon>Lentzea</taxon>
    </lineage>
</organism>
<evidence type="ECO:0000313" key="1">
    <source>
        <dbReference type="EMBL" id="SFR27802.1"/>
    </source>
</evidence>
<name>A0A1I6FD42_9PSEU</name>
<reference evidence="2" key="1">
    <citation type="submission" date="2016-10" db="EMBL/GenBank/DDBJ databases">
        <authorList>
            <person name="Varghese N."/>
            <person name="Submissions S."/>
        </authorList>
    </citation>
    <scope>NUCLEOTIDE SEQUENCE [LARGE SCALE GENOMIC DNA]</scope>
    <source>
        <strain evidence="2">DSM 44232</strain>
    </source>
</reference>
<dbReference type="STRING" id="84724.SAMN04488564_111255"/>
<dbReference type="Proteomes" id="UP000198583">
    <property type="component" value="Unassembled WGS sequence"/>
</dbReference>
<accession>A0A1I6FD42</accession>
<proteinExistence type="predicted"/>
<dbReference type="AlphaFoldDB" id="A0A1I6FD42"/>